<evidence type="ECO:0000256" key="7">
    <source>
        <dbReference type="ARBA" id="ARBA00049120"/>
    </source>
</evidence>
<comment type="similarity">
    <text evidence="1">Belongs to the N(4)/N(6)-methyltransferase family. N(4) subfamily.</text>
</comment>
<dbReference type="RefSeq" id="WP_115605526.1">
    <property type="nucleotide sequence ID" value="NZ_AP026806.1"/>
</dbReference>
<dbReference type="PROSITE" id="PS00093">
    <property type="entry name" value="N4_MTASE"/>
    <property type="match status" value="1"/>
</dbReference>
<evidence type="ECO:0000256" key="6">
    <source>
        <dbReference type="ARBA" id="ARBA00023125"/>
    </source>
</evidence>
<sequence length="263" mass="30452">MKLDKIYNCDCLSGLRLLEDNSVDAVITSPPYENLRKYNGVIFSHDYFLNVVKELLRIIKKGGVVVWVVNDKTKNYSESGVSFKQALAFIKEGFCLYDTMIFAKNNPQPLNHSRYEQTFEYMFVFSKGKVKTFNPLKEPCKYAGRKRSGTRRHNNIAELKHIHTEGYVKAEKIRGNIWYYDVGENSTLDKEAHIHEAIFPEKLAEDHIISWTNKGDIVLDIFMGSGTVTKIAYLNNRRYLGFDISKDYCELAESRIAKYKTEK</sequence>
<dbReference type="InterPro" id="IPR029063">
    <property type="entry name" value="SAM-dependent_MTases_sf"/>
</dbReference>
<dbReference type="GO" id="GO:0008170">
    <property type="term" value="F:N-methyltransferase activity"/>
    <property type="evidence" value="ECO:0007669"/>
    <property type="project" value="InterPro"/>
</dbReference>
<comment type="caution">
    <text evidence="10">The sequence shown here is derived from an EMBL/GenBank/DDBJ whole genome shotgun (WGS) entry which is preliminary data.</text>
</comment>
<dbReference type="EMBL" id="QMAP01000002">
    <property type="protein sequence ID" value="RXI49998.1"/>
    <property type="molecule type" value="Genomic_DNA"/>
</dbReference>
<dbReference type="Pfam" id="PF01555">
    <property type="entry name" value="N6_N4_Mtase"/>
    <property type="match status" value="1"/>
</dbReference>
<dbReference type="AlphaFoldDB" id="A0A4Q0VEN5"/>
<accession>A0A4Q0VEN5</accession>
<dbReference type="InterPro" id="IPR001091">
    <property type="entry name" value="RM_Methyltransferase"/>
</dbReference>
<dbReference type="GO" id="GO:0009307">
    <property type="term" value="P:DNA restriction-modification system"/>
    <property type="evidence" value="ECO:0007669"/>
    <property type="project" value="UniProtKB-KW"/>
</dbReference>
<dbReference type="GO" id="GO:0003677">
    <property type="term" value="F:DNA binding"/>
    <property type="evidence" value="ECO:0007669"/>
    <property type="project" value="UniProtKB-KW"/>
</dbReference>
<name>A0A4Q0VEN5_CLOTA</name>
<dbReference type="InterPro" id="IPR002941">
    <property type="entry name" value="DNA_methylase_N4/N6"/>
</dbReference>
<keyword evidence="3 10" id="KW-0808">Transferase</keyword>
<evidence type="ECO:0000256" key="8">
    <source>
        <dbReference type="RuleBase" id="RU362026"/>
    </source>
</evidence>
<evidence type="ECO:0000313" key="11">
    <source>
        <dbReference type="Proteomes" id="UP000290921"/>
    </source>
</evidence>
<dbReference type="PRINTS" id="PR00508">
    <property type="entry name" value="S21N4MTFRASE"/>
</dbReference>
<comment type="catalytic activity">
    <reaction evidence="7">
        <text>a 2'-deoxycytidine in DNA + S-adenosyl-L-methionine = an N(4)-methyl-2'-deoxycytidine in DNA + S-adenosyl-L-homocysteine + H(+)</text>
        <dbReference type="Rhea" id="RHEA:16857"/>
        <dbReference type="Rhea" id="RHEA-COMP:11369"/>
        <dbReference type="Rhea" id="RHEA-COMP:13674"/>
        <dbReference type="ChEBI" id="CHEBI:15378"/>
        <dbReference type="ChEBI" id="CHEBI:57856"/>
        <dbReference type="ChEBI" id="CHEBI:59789"/>
        <dbReference type="ChEBI" id="CHEBI:85452"/>
        <dbReference type="ChEBI" id="CHEBI:137933"/>
        <dbReference type="EC" id="2.1.1.113"/>
    </reaction>
</comment>
<evidence type="ECO:0000256" key="5">
    <source>
        <dbReference type="ARBA" id="ARBA00022747"/>
    </source>
</evidence>
<keyword evidence="6" id="KW-0238">DNA-binding</keyword>
<evidence type="ECO:0000259" key="9">
    <source>
        <dbReference type="Pfam" id="PF01555"/>
    </source>
</evidence>
<reference evidence="10 11" key="1">
    <citation type="submission" date="2018-06" db="EMBL/GenBank/DDBJ databases">
        <title>Genome conservation of Clostridium tetani.</title>
        <authorList>
            <person name="Bruggemann H."/>
            <person name="Popoff M.R."/>
        </authorList>
    </citation>
    <scope>NUCLEOTIDE SEQUENCE [LARGE SCALE GENOMIC DNA]</scope>
    <source>
        <strain evidence="10 11">2017.061</strain>
    </source>
</reference>
<proteinExistence type="inferred from homology"/>
<evidence type="ECO:0000256" key="4">
    <source>
        <dbReference type="ARBA" id="ARBA00022691"/>
    </source>
</evidence>
<evidence type="ECO:0000256" key="1">
    <source>
        <dbReference type="ARBA" id="ARBA00010203"/>
    </source>
</evidence>
<dbReference type="Gene3D" id="3.40.50.150">
    <property type="entry name" value="Vaccinia Virus protein VP39"/>
    <property type="match status" value="1"/>
</dbReference>
<dbReference type="SUPFAM" id="SSF53335">
    <property type="entry name" value="S-adenosyl-L-methionine-dependent methyltransferases"/>
    <property type="match status" value="1"/>
</dbReference>
<dbReference type="InterPro" id="IPR017985">
    <property type="entry name" value="MeTrfase_CN4_CS"/>
</dbReference>
<evidence type="ECO:0000313" key="10">
    <source>
        <dbReference type="EMBL" id="RXI49998.1"/>
    </source>
</evidence>
<dbReference type="GO" id="GO:0032259">
    <property type="term" value="P:methylation"/>
    <property type="evidence" value="ECO:0007669"/>
    <property type="project" value="UniProtKB-KW"/>
</dbReference>
<keyword evidence="4" id="KW-0949">S-adenosyl-L-methionine</keyword>
<keyword evidence="5" id="KW-0680">Restriction system</keyword>
<feature type="domain" description="DNA methylase N-4/N-6" evidence="9">
    <location>
        <begin position="23"/>
        <end position="253"/>
    </location>
</feature>
<dbReference type="EC" id="2.1.1.-" evidence="8"/>
<organism evidence="10 11">
    <name type="scientific">Clostridium tetani</name>
    <dbReference type="NCBI Taxonomy" id="1513"/>
    <lineage>
        <taxon>Bacteria</taxon>
        <taxon>Bacillati</taxon>
        <taxon>Bacillota</taxon>
        <taxon>Clostridia</taxon>
        <taxon>Eubacteriales</taxon>
        <taxon>Clostridiaceae</taxon>
        <taxon>Clostridium</taxon>
    </lineage>
</organism>
<evidence type="ECO:0000256" key="2">
    <source>
        <dbReference type="ARBA" id="ARBA00022603"/>
    </source>
</evidence>
<dbReference type="Proteomes" id="UP000290921">
    <property type="component" value="Unassembled WGS sequence"/>
</dbReference>
<keyword evidence="2 10" id="KW-0489">Methyltransferase</keyword>
<evidence type="ECO:0000256" key="3">
    <source>
        <dbReference type="ARBA" id="ARBA00022679"/>
    </source>
</evidence>
<protein>
    <recommendedName>
        <fullName evidence="8">Methyltransferase</fullName>
        <ecNumber evidence="8">2.1.1.-</ecNumber>
    </recommendedName>
</protein>
<gene>
    <name evidence="10" type="ORF">DP130_03200</name>
</gene>
<dbReference type="GO" id="GO:0015667">
    <property type="term" value="F:site-specific DNA-methyltransferase (cytosine-N4-specific) activity"/>
    <property type="evidence" value="ECO:0007669"/>
    <property type="project" value="UniProtKB-EC"/>
</dbReference>